<reference evidence="1 2" key="1">
    <citation type="submission" date="2019-02" db="EMBL/GenBank/DDBJ databases">
        <title>Deep-cultivation of Planctomycetes and their phenomic and genomic characterization uncovers novel biology.</title>
        <authorList>
            <person name="Wiegand S."/>
            <person name="Jogler M."/>
            <person name="Boedeker C."/>
            <person name="Pinto D."/>
            <person name="Vollmers J."/>
            <person name="Rivas-Marin E."/>
            <person name="Kohn T."/>
            <person name="Peeters S.H."/>
            <person name="Heuer A."/>
            <person name="Rast P."/>
            <person name="Oberbeckmann S."/>
            <person name="Bunk B."/>
            <person name="Jeske O."/>
            <person name="Meyerdierks A."/>
            <person name="Storesund J.E."/>
            <person name="Kallscheuer N."/>
            <person name="Luecker S."/>
            <person name="Lage O.M."/>
            <person name="Pohl T."/>
            <person name="Merkel B.J."/>
            <person name="Hornburger P."/>
            <person name="Mueller R.-W."/>
            <person name="Bruemmer F."/>
            <person name="Labrenz M."/>
            <person name="Spormann A.M."/>
            <person name="Op den Camp H."/>
            <person name="Overmann J."/>
            <person name="Amann R."/>
            <person name="Jetten M.S.M."/>
            <person name="Mascher T."/>
            <person name="Medema M.H."/>
            <person name="Devos D.P."/>
            <person name="Kaster A.-K."/>
            <person name="Ovreas L."/>
            <person name="Rohde M."/>
            <person name="Galperin M.Y."/>
            <person name="Jogler C."/>
        </authorList>
    </citation>
    <scope>NUCLEOTIDE SEQUENCE [LARGE SCALE GENOMIC DNA]</scope>
    <source>
        <strain evidence="1 2">I41</strain>
    </source>
</reference>
<protein>
    <submittedName>
        <fullName evidence="1">Uncharacterized protein</fullName>
    </submittedName>
</protein>
<dbReference type="Proteomes" id="UP000317909">
    <property type="component" value="Chromosome"/>
</dbReference>
<accession>A0A517TV22</accession>
<gene>
    <name evidence="1" type="ORF">I41_13890</name>
</gene>
<sequence length="145" mass="15445">MHAPSHLQENFHAGQKYLVLAGDQAFMAEESATFRRSGGAGAVQFLIMDLENLWGRLPLLIGDQTAFTKRDLATSAGVTVDQITNLECKGLIGPGTGRPAKFSAVDLFTVCIVGSLRRAGVSKTAIRKAASYIRHGEPQTEAAAS</sequence>
<evidence type="ECO:0000313" key="1">
    <source>
        <dbReference type="EMBL" id="QDT72219.1"/>
    </source>
</evidence>
<evidence type="ECO:0000313" key="2">
    <source>
        <dbReference type="Proteomes" id="UP000317909"/>
    </source>
</evidence>
<name>A0A517TV22_9BACT</name>
<dbReference type="EMBL" id="CP036339">
    <property type="protein sequence ID" value="QDT72219.1"/>
    <property type="molecule type" value="Genomic_DNA"/>
</dbReference>
<keyword evidence="2" id="KW-1185">Reference proteome</keyword>
<dbReference type="KEGG" id="llh:I41_13890"/>
<dbReference type="AlphaFoldDB" id="A0A517TV22"/>
<proteinExistence type="predicted"/>
<dbReference type="RefSeq" id="WP_168206741.1">
    <property type="nucleotide sequence ID" value="NZ_CP036339.1"/>
</dbReference>
<organism evidence="1 2">
    <name type="scientific">Lacipirellula limnantheis</name>
    <dbReference type="NCBI Taxonomy" id="2528024"/>
    <lineage>
        <taxon>Bacteria</taxon>
        <taxon>Pseudomonadati</taxon>
        <taxon>Planctomycetota</taxon>
        <taxon>Planctomycetia</taxon>
        <taxon>Pirellulales</taxon>
        <taxon>Lacipirellulaceae</taxon>
        <taxon>Lacipirellula</taxon>
    </lineage>
</organism>